<evidence type="ECO:0000313" key="2">
    <source>
        <dbReference type="Proteomes" id="UP001152485"/>
    </source>
</evidence>
<organism evidence="1 2">
    <name type="scientific">Pseudoalteromonas holothuriae</name>
    <dbReference type="NCBI Taxonomy" id="2963714"/>
    <lineage>
        <taxon>Bacteria</taxon>
        <taxon>Pseudomonadati</taxon>
        <taxon>Pseudomonadota</taxon>
        <taxon>Gammaproteobacteria</taxon>
        <taxon>Alteromonadales</taxon>
        <taxon>Pseudoalteromonadaceae</taxon>
        <taxon>Pseudoalteromonas</taxon>
    </lineage>
</organism>
<evidence type="ECO:0000313" key="1">
    <source>
        <dbReference type="EMBL" id="CAH9059780.1"/>
    </source>
</evidence>
<accession>A0ABN8ULK9</accession>
<name>A0ABN8ULK9_9GAMM</name>
<dbReference type="RefSeq" id="WP_261593317.1">
    <property type="nucleotide sequence ID" value="NZ_CAMAPD010000009.1"/>
</dbReference>
<gene>
    <name evidence="1" type="ORF">PSECIP111951_02139</name>
</gene>
<comment type="caution">
    <text evidence="1">The sequence shown here is derived from an EMBL/GenBank/DDBJ whole genome shotgun (WGS) entry which is preliminary data.</text>
</comment>
<protein>
    <submittedName>
        <fullName evidence="1">Uncharacterized protein</fullName>
    </submittedName>
</protein>
<reference evidence="1 2" key="1">
    <citation type="submission" date="2022-07" db="EMBL/GenBank/DDBJ databases">
        <authorList>
            <person name="Criscuolo A."/>
        </authorList>
    </citation>
    <scope>NUCLEOTIDE SEQUENCE [LARGE SCALE GENOMIC DNA]</scope>
    <source>
        <strain evidence="2">CIP 111951</strain>
    </source>
</reference>
<proteinExistence type="predicted"/>
<sequence>MQSHLPQAPSSLVAKIIQTKTAKPNKEVAILAGHYCVAPQLSELSHEGEAEHFSFALGVAVYRALVKQSITARLILWVNDIGISSEQREQLKQQFALPQNYVSILQHAQIPVTTVEVIFESASRNKASTLLRQKIKQNPEGFQKLTSEDPDLVRCIDLDSCSIEVGKSVYAITGPEGLPLVMKEGSNPKCNLILATLFYRIAQSNPDLLFVNIFNDIYIERIRLGIFVAKQVYELPQPFINLFCDDDSYFEENFTEIKHKEEADVV</sequence>
<dbReference type="Proteomes" id="UP001152485">
    <property type="component" value="Unassembled WGS sequence"/>
</dbReference>
<dbReference type="EMBL" id="CAMAPD010000009">
    <property type="protein sequence ID" value="CAH9059780.1"/>
    <property type="molecule type" value="Genomic_DNA"/>
</dbReference>